<feature type="compositionally biased region" description="Basic and acidic residues" evidence="1">
    <location>
        <begin position="522"/>
        <end position="534"/>
    </location>
</feature>
<dbReference type="Proteomes" id="UP001227543">
    <property type="component" value="Unassembled WGS sequence"/>
</dbReference>
<dbReference type="EMBL" id="MLFU01000017">
    <property type="protein sequence ID" value="KAK1500943.1"/>
    <property type="molecule type" value="Genomic_DNA"/>
</dbReference>
<dbReference type="RefSeq" id="XP_060383150.1">
    <property type="nucleotide sequence ID" value="XM_060522422.1"/>
</dbReference>
<evidence type="ECO:0000256" key="1">
    <source>
        <dbReference type="SAM" id="MobiDB-lite"/>
    </source>
</evidence>
<dbReference type="GeneID" id="85406660"/>
<keyword evidence="3" id="KW-1185">Reference proteome</keyword>
<protein>
    <submittedName>
        <fullName evidence="2">Uncharacterized protein</fullName>
    </submittedName>
</protein>
<feature type="region of interest" description="Disordered" evidence="1">
    <location>
        <begin position="492"/>
        <end position="534"/>
    </location>
</feature>
<evidence type="ECO:0000313" key="3">
    <source>
        <dbReference type="Proteomes" id="UP001227543"/>
    </source>
</evidence>
<sequence>MSDSGMPEASGEDERQRQIHLWKEFGRYKPREVLALCLRSSGIHYGLPEYGSERPESNEWLLPDFDPTVEQPGHEVQVEVIRCLNGDIEGSALILLCRITKTSSISRDTHHSLTLGLKVVLKIFDPTFLLLDQLSYFFGLTPSEVSNQLYSREANACKYFYEQKITGDPHMVPQYYGSWALKFDASDSPEPGRSSSPRTLQWRCVGAILIECIADRSLEKMCERDHSGALIADKAPLPYIDHASSTSKVLSLNDSASRLKVLKKVIHGGVCFEHIGPVIKGLDPHDIVLTFLQNTRDRQTPESIRPVLLDYIFCVVWSQSHESTHGRLDELDEEAPPIPRRYVMNKYPMQRLPTPPNPTWFYNANQLQEFRGWFPTEWTEKVPGDYEVWTASEFGDPTQEGSYSTEDMLTEKMHEAWKKGQEQYDREKPMLIEQGKYDLIIEDSDVHPTPKEKRLAKAEADHKFIVESSRKEREFLRRIGHPILAELEAECKDQPPSAELEAACEDQPLPETGSEDEPTPGPDDHPKWKSPQEI</sequence>
<proteinExistence type="predicted"/>
<reference evidence="2 3" key="1">
    <citation type="submission" date="2016-10" db="EMBL/GenBank/DDBJ databases">
        <title>The genome sequence of Colletotrichum fioriniae PJ7.</title>
        <authorList>
            <person name="Baroncelli R."/>
        </authorList>
    </citation>
    <scope>NUCLEOTIDE SEQUENCE [LARGE SCALE GENOMIC DNA]</scope>
    <source>
        <strain evidence="2 3">Tom-12</strain>
    </source>
</reference>
<comment type="caution">
    <text evidence="2">The sequence shown here is derived from an EMBL/GenBank/DDBJ whole genome shotgun (WGS) entry which is preliminary data.</text>
</comment>
<name>A0ABQ9RCK9_9PEZI</name>
<accession>A0ABQ9RCK9</accession>
<organism evidence="2 3">
    <name type="scientific">Colletotrichum tamarilloi</name>
    <dbReference type="NCBI Taxonomy" id="1209934"/>
    <lineage>
        <taxon>Eukaryota</taxon>
        <taxon>Fungi</taxon>
        <taxon>Dikarya</taxon>
        <taxon>Ascomycota</taxon>
        <taxon>Pezizomycotina</taxon>
        <taxon>Sordariomycetes</taxon>
        <taxon>Hypocreomycetidae</taxon>
        <taxon>Glomerellales</taxon>
        <taxon>Glomerellaceae</taxon>
        <taxon>Colletotrichum</taxon>
        <taxon>Colletotrichum acutatum species complex</taxon>
    </lineage>
</organism>
<evidence type="ECO:0000313" key="2">
    <source>
        <dbReference type="EMBL" id="KAK1500943.1"/>
    </source>
</evidence>
<gene>
    <name evidence="2" type="ORF">CTAM01_06395</name>
</gene>